<keyword evidence="6" id="KW-1185">Reference proteome</keyword>
<evidence type="ECO:0000256" key="3">
    <source>
        <dbReference type="ARBA" id="ARBA00022840"/>
    </source>
</evidence>
<proteinExistence type="predicted"/>
<protein>
    <submittedName>
        <fullName evidence="5">Biotin-dependent carboxyltransferase family protein</fullName>
    </submittedName>
</protein>
<accession>A0ABW3WC95</accession>
<organism evidence="5 6">
    <name type="scientific">Thauera mechernichensis</name>
    <dbReference type="NCBI Taxonomy" id="82788"/>
    <lineage>
        <taxon>Bacteria</taxon>
        <taxon>Pseudomonadati</taxon>
        <taxon>Pseudomonadota</taxon>
        <taxon>Betaproteobacteria</taxon>
        <taxon>Rhodocyclales</taxon>
        <taxon>Zoogloeaceae</taxon>
        <taxon>Thauera</taxon>
    </lineage>
</organism>
<dbReference type="Proteomes" id="UP001597158">
    <property type="component" value="Unassembled WGS sequence"/>
</dbReference>
<evidence type="ECO:0000313" key="6">
    <source>
        <dbReference type="Proteomes" id="UP001597158"/>
    </source>
</evidence>
<dbReference type="Pfam" id="PF02626">
    <property type="entry name" value="CT_A_B"/>
    <property type="match status" value="1"/>
</dbReference>
<dbReference type="InterPro" id="IPR052708">
    <property type="entry name" value="PxpC"/>
</dbReference>
<evidence type="ECO:0000256" key="2">
    <source>
        <dbReference type="ARBA" id="ARBA00022801"/>
    </source>
</evidence>
<dbReference type="PANTHER" id="PTHR43309:SF3">
    <property type="entry name" value="5-OXOPROLINASE SUBUNIT C"/>
    <property type="match status" value="1"/>
</dbReference>
<gene>
    <name evidence="5" type="ORF">ACFQ4M_04765</name>
</gene>
<dbReference type="InterPro" id="IPR003778">
    <property type="entry name" value="CT_A_B"/>
</dbReference>
<dbReference type="SMART" id="SM00797">
    <property type="entry name" value="AHS2"/>
    <property type="match status" value="1"/>
</dbReference>
<dbReference type="Gene3D" id="2.40.100.10">
    <property type="entry name" value="Cyclophilin-like"/>
    <property type="match status" value="1"/>
</dbReference>
<dbReference type="PANTHER" id="PTHR43309">
    <property type="entry name" value="5-OXOPROLINASE SUBUNIT C"/>
    <property type="match status" value="1"/>
</dbReference>
<reference evidence="6" key="1">
    <citation type="journal article" date="2019" name="Int. J. Syst. Evol. Microbiol.">
        <title>The Global Catalogue of Microorganisms (GCM) 10K type strain sequencing project: providing services to taxonomists for standard genome sequencing and annotation.</title>
        <authorList>
            <consortium name="The Broad Institute Genomics Platform"/>
            <consortium name="The Broad Institute Genome Sequencing Center for Infectious Disease"/>
            <person name="Wu L."/>
            <person name="Ma J."/>
        </authorList>
    </citation>
    <scope>NUCLEOTIDE SEQUENCE [LARGE SCALE GENOMIC DNA]</scope>
    <source>
        <strain evidence="6">CCUG 48884</strain>
    </source>
</reference>
<evidence type="ECO:0000313" key="5">
    <source>
        <dbReference type="EMBL" id="MFD1262885.1"/>
    </source>
</evidence>
<feature type="domain" description="Carboxyltransferase" evidence="4">
    <location>
        <begin position="28"/>
        <end position="311"/>
    </location>
</feature>
<dbReference type="InterPro" id="IPR029000">
    <property type="entry name" value="Cyclophilin-like_dom_sf"/>
</dbReference>
<keyword evidence="1" id="KW-0547">Nucleotide-binding</keyword>
<keyword evidence="2" id="KW-0378">Hydrolase</keyword>
<evidence type="ECO:0000259" key="4">
    <source>
        <dbReference type="SMART" id="SM00797"/>
    </source>
</evidence>
<name>A0ABW3WC95_9RHOO</name>
<sequence length="353" mass="36478">MNARTELEIVSPGAFASIQDDGRRGFRRIGVPWAGVLDRRLMRIANALAGRPEYAPVIECFDGGLHVVAHGGAVKLAVAGDAVVEIDDTGGRRQLAPWRSLTLAAGEALRIRKMDNGRIAMVAVAGLDVAAVMGSASTYVRAGLGGANGSGRALTTGTRLALAPATDETRGLDRVLAQAPAADTRPIRVVPGPQADHFGTDALATLVSGNYRISAEADRMGIRLEGARLEHAGAAEIVSDATVPGSIQVPGAGQPIVLLADAQTAGGYPKIATVITADLGRLAALRPGQTLRFAAVTATEGARVARATEAETRALIASIRPLPADGVDLVALYSSNLVDGVVHALGPEYRPLY</sequence>
<keyword evidence="3" id="KW-0067">ATP-binding</keyword>
<dbReference type="SUPFAM" id="SSF50891">
    <property type="entry name" value="Cyclophilin-like"/>
    <property type="match status" value="1"/>
</dbReference>
<dbReference type="EMBL" id="JBHTMC010000009">
    <property type="protein sequence ID" value="MFD1262885.1"/>
    <property type="molecule type" value="Genomic_DNA"/>
</dbReference>
<dbReference type="RefSeq" id="WP_277835433.1">
    <property type="nucleotide sequence ID" value="NZ_JARQZE010000025.1"/>
</dbReference>
<evidence type="ECO:0000256" key="1">
    <source>
        <dbReference type="ARBA" id="ARBA00022741"/>
    </source>
</evidence>
<dbReference type="NCBIfam" id="TIGR00724">
    <property type="entry name" value="urea_amlyse_rel"/>
    <property type="match status" value="1"/>
</dbReference>
<comment type="caution">
    <text evidence="5">The sequence shown here is derived from an EMBL/GenBank/DDBJ whole genome shotgun (WGS) entry which is preliminary data.</text>
</comment>